<dbReference type="Gene3D" id="3.30.200.20">
    <property type="entry name" value="Phosphorylase Kinase, domain 1"/>
    <property type="match status" value="1"/>
</dbReference>
<keyword evidence="10" id="KW-1185">Reference proteome</keyword>
<reference evidence="9" key="1">
    <citation type="submission" date="2021-12" db="EMBL/GenBank/DDBJ databases">
        <title>Discovery of the Pendulisporaceae a myxobacterial family with distinct sporulation behavior and unique specialized metabolism.</title>
        <authorList>
            <person name="Garcia R."/>
            <person name="Popoff A."/>
            <person name="Bader C.D."/>
            <person name="Loehr J."/>
            <person name="Walesch S."/>
            <person name="Walt C."/>
            <person name="Boldt J."/>
            <person name="Bunk B."/>
            <person name="Haeckl F.J.F.P.J."/>
            <person name="Gunesch A.P."/>
            <person name="Birkelbach J."/>
            <person name="Nuebel U."/>
            <person name="Pietschmann T."/>
            <person name="Bach T."/>
            <person name="Mueller R."/>
        </authorList>
    </citation>
    <scope>NUCLEOTIDE SEQUENCE</scope>
    <source>
        <strain evidence="9">MSr11367</strain>
    </source>
</reference>
<evidence type="ECO:0000256" key="6">
    <source>
        <dbReference type="SAM" id="MobiDB-lite"/>
    </source>
</evidence>
<organism evidence="9 10">
    <name type="scientific">Pendulispora rubella</name>
    <dbReference type="NCBI Taxonomy" id="2741070"/>
    <lineage>
        <taxon>Bacteria</taxon>
        <taxon>Pseudomonadati</taxon>
        <taxon>Myxococcota</taxon>
        <taxon>Myxococcia</taxon>
        <taxon>Myxococcales</taxon>
        <taxon>Sorangiineae</taxon>
        <taxon>Pendulisporaceae</taxon>
        <taxon>Pendulispora</taxon>
    </lineage>
</organism>
<proteinExistence type="predicted"/>
<feature type="domain" description="Protein kinase" evidence="8">
    <location>
        <begin position="15"/>
        <end position="300"/>
    </location>
</feature>
<keyword evidence="2 5" id="KW-0547">Nucleotide-binding</keyword>
<feature type="region of interest" description="Disordered" evidence="6">
    <location>
        <begin position="448"/>
        <end position="586"/>
    </location>
</feature>
<keyword evidence="1" id="KW-0808">Transferase</keyword>
<feature type="transmembrane region" description="Helical" evidence="7">
    <location>
        <begin position="391"/>
        <end position="412"/>
    </location>
</feature>
<dbReference type="Gene3D" id="1.10.510.10">
    <property type="entry name" value="Transferase(Phosphotransferase) domain 1"/>
    <property type="match status" value="1"/>
</dbReference>
<protein>
    <submittedName>
        <fullName evidence="9">Protein kinase</fullName>
    </submittedName>
</protein>
<dbReference type="GO" id="GO:0016301">
    <property type="term" value="F:kinase activity"/>
    <property type="evidence" value="ECO:0007669"/>
    <property type="project" value="UniProtKB-KW"/>
</dbReference>
<dbReference type="SMART" id="SM00220">
    <property type="entry name" value="S_TKc"/>
    <property type="match status" value="1"/>
</dbReference>
<evidence type="ECO:0000256" key="3">
    <source>
        <dbReference type="ARBA" id="ARBA00022777"/>
    </source>
</evidence>
<dbReference type="CDD" id="cd14014">
    <property type="entry name" value="STKc_PknB_like"/>
    <property type="match status" value="1"/>
</dbReference>
<name>A0ABZ2L078_9BACT</name>
<feature type="compositionally biased region" description="Low complexity" evidence="6">
    <location>
        <begin position="448"/>
        <end position="477"/>
    </location>
</feature>
<evidence type="ECO:0000313" key="9">
    <source>
        <dbReference type="EMBL" id="WXB03226.1"/>
    </source>
</evidence>
<evidence type="ECO:0000256" key="4">
    <source>
        <dbReference type="ARBA" id="ARBA00022840"/>
    </source>
</evidence>
<dbReference type="PROSITE" id="PS00108">
    <property type="entry name" value="PROTEIN_KINASE_ST"/>
    <property type="match status" value="1"/>
</dbReference>
<keyword evidence="7" id="KW-0812">Transmembrane</keyword>
<accession>A0ABZ2L078</accession>
<dbReference type="InterPro" id="IPR011009">
    <property type="entry name" value="Kinase-like_dom_sf"/>
</dbReference>
<sequence>MEQEALIGRKIAGKFAVEAFIGSGAMGAVYRARQIALDKVVALKLLHRELARDATFPARFMREAKAASRIDHPNSMRVVDFGEESDGTLYMAMEFLDGRDLFQVIQNEWPMPPPRIADLVMQTLAALAVAHDMGVVHRDLKPENIMVLTAIDDEGNTKDLVKVCDFGIAKIMDDRSESSPGHGENGQREQGKLTTHGLVVGTPEYMSPEQGRGEPLDARADLYSVGVILYQLLTGTVPFEANSALGVVLKHVTDIPLAPSQRVPTVEKKLEAICMKAMQKAREDRYQNAREMRADLRAFLEGGTPRLGVHQHVAPHSSVPPALQAGSGAGATVARTPLTTPHDLGVAATEVSIDSNAVRAASVRNYSRSGSRLTPLGTDIDNDLPAARGRWTGHLLAAVLLIGVAGVGVFLFRGTFTQSAAARDHVVAPQAEPSASASAAANAPGASASAWAVATDEPRSGASAEPAPSGHSAPPHAVHTSAATPSPESVVEQAPSAAPSASGSARAPAASASASASGSAPAGVAPAASASGGKGKGKRPRTSVDSPPSAPSSAPTWGVVPPTTPPIVSPSSESHDPPAPSPAPTE</sequence>
<dbReference type="Pfam" id="PF00069">
    <property type="entry name" value="Pkinase"/>
    <property type="match status" value="1"/>
</dbReference>
<feature type="binding site" evidence="5">
    <location>
        <position position="44"/>
    </location>
    <ligand>
        <name>ATP</name>
        <dbReference type="ChEBI" id="CHEBI:30616"/>
    </ligand>
</feature>
<keyword evidence="3 9" id="KW-0418">Kinase</keyword>
<feature type="compositionally biased region" description="Pro residues" evidence="6">
    <location>
        <begin position="577"/>
        <end position="586"/>
    </location>
</feature>
<evidence type="ECO:0000256" key="1">
    <source>
        <dbReference type="ARBA" id="ARBA00022679"/>
    </source>
</evidence>
<keyword evidence="7" id="KW-0472">Membrane</keyword>
<dbReference type="InterPro" id="IPR000719">
    <property type="entry name" value="Prot_kinase_dom"/>
</dbReference>
<dbReference type="SUPFAM" id="SSF56112">
    <property type="entry name" value="Protein kinase-like (PK-like)"/>
    <property type="match status" value="1"/>
</dbReference>
<evidence type="ECO:0000313" key="10">
    <source>
        <dbReference type="Proteomes" id="UP001374803"/>
    </source>
</evidence>
<dbReference type="PROSITE" id="PS00107">
    <property type="entry name" value="PROTEIN_KINASE_ATP"/>
    <property type="match status" value="1"/>
</dbReference>
<evidence type="ECO:0000256" key="7">
    <source>
        <dbReference type="SAM" id="Phobius"/>
    </source>
</evidence>
<dbReference type="InterPro" id="IPR017441">
    <property type="entry name" value="Protein_kinase_ATP_BS"/>
</dbReference>
<evidence type="ECO:0000256" key="2">
    <source>
        <dbReference type="ARBA" id="ARBA00022741"/>
    </source>
</evidence>
<dbReference type="Proteomes" id="UP001374803">
    <property type="component" value="Chromosome"/>
</dbReference>
<dbReference type="EMBL" id="CP089983">
    <property type="protein sequence ID" value="WXB03226.1"/>
    <property type="molecule type" value="Genomic_DNA"/>
</dbReference>
<dbReference type="InterPro" id="IPR008271">
    <property type="entry name" value="Ser/Thr_kinase_AS"/>
</dbReference>
<keyword evidence="7" id="KW-1133">Transmembrane helix</keyword>
<feature type="region of interest" description="Disordered" evidence="6">
    <location>
        <begin position="174"/>
        <end position="193"/>
    </location>
</feature>
<dbReference type="PANTHER" id="PTHR43289">
    <property type="entry name" value="MITOGEN-ACTIVATED PROTEIN KINASE KINASE KINASE 20-RELATED"/>
    <property type="match status" value="1"/>
</dbReference>
<feature type="compositionally biased region" description="Low complexity" evidence="6">
    <location>
        <begin position="551"/>
        <end position="561"/>
    </location>
</feature>
<keyword evidence="4 5" id="KW-0067">ATP-binding</keyword>
<dbReference type="PANTHER" id="PTHR43289:SF6">
    <property type="entry name" value="SERINE_THREONINE-PROTEIN KINASE NEKL-3"/>
    <property type="match status" value="1"/>
</dbReference>
<evidence type="ECO:0000256" key="5">
    <source>
        <dbReference type="PROSITE-ProRule" id="PRU10141"/>
    </source>
</evidence>
<gene>
    <name evidence="9" type="ORF">LVJ94_40775</name>
</gene>
<feature type="compositionally biased region" description="Low complexity" evidence="6">
    <location>
        <begin position="494"/>
        <end position="531"/>
    </location>
</feature>
<evidence type="ECO:0000259" key="8">
    <source>
        <dbReference type="PROSITE" id="PS50011"/>
    </source>
</evidence>
<dbReference type="RefSeq" id="WP_394832855.1">
    <property type="nucleotide sequence ID" value="NZ_CP089929.1"/>
</dbReference>
<dbReference type="PROSITE" id="PS50011">
    <property type="entry name" value="PROTEIN_KINASE_DOM"/>
    <property type="match status" value="1"/>
</dbReference>